<comment type="caution">
    <text evidence="6">The sequence shown here is derived from an EMBL/GenBank/DDBJ whole genome shotgun (WGS) entry which is preliminary data.</text>
</comment>
<dbReference type="InterPro" id="IPR044656">
    <property type="entry name" value="HSP14.7/HSP23.5/HSP23.6-like"/>
</dbReference>
<evidence type="ECO:0000256" key="4">
    <source>
        <dbReference type="RuleBase" id="RU003616"/>
    </source>
</evidence>
<reference evidence="6 7" key="1">
    <citation type="submission" date="2020-06" db="EMBL/GenBank/DDBJ databases">
        <title>Transcriptomic and genomic resources for Thalictrum thalictroides and T. hernandezii: Facilitating candidate gene discovery in an emerging model plant lineage.</title>
        <authorList>
            <person name="Arias T."/>
            <person name="Riano-Pachon D.M."/>
            <person name="Di Stilio V.S."/>
        </authorList>
    </citation>
    <scope>NUCLEOTIDE SEQUENCE [LARGE SCALE GENOMIC DNA]</scope>
    <source>
        <strain evidence="7">cv. WT478/WT964</strain>
        <tissue evidence="6">Leaves</tissue>
    </source>
</reference>
<dbReference type="Pfam" id="PF00011">
    <property type="entry name" value="HSP20"/>
    <property type="match status" value="1"/>
</dbReference>
<dbReference type="PANTHER" id="PTHR46991:SF11">
    <property type="entry name" value="SMALL HEAT SHOCK PROTEIN HSPF"/>
    <property type="match status" value="1"/>
</dbReference>
<sequence>MKNVKIMVEKNKLIVKGGRQETSDDEKNLKYYNKIKFEPVLFKISEIKAEMKNGLLKVVLPKLKEEERVNGRTSFMLRWID</sequence>
<evidence type="ECO:0000313" key="6">
    <source>
        <dbReference type="EMBL" id="KAF5196766.1"/>
    </source>
</evidence>
<organism evidence="6 7">
    <name type="scientific">Thalictrum thalictroides</name>
    <name type="common">Rue-anemone</name>
    <name type="synonym">Anemone thalictroides</name>
    <dbReference type="NCBI Taxonomy" id="46969"/>
    <lineage>
        <taxon>Eukaryota</taxon>
        <taxon>Viridiplantae</taxon>
        <taxon>Streptophyta</taxon>
        <taxon>Embryophyta</taxon>
        <taxon>Tracheophyta</taxon>
        <taxon>Spermatophyta</taxon>
        <taxon>Magnoliopsida</taxon>
        <taxon>Ranunculales</taxon>
        <taxon>Ranunculaceae</taxon>
        <taxon>Thalictroideae</taxon>
        <taxon>Thalictrum</taxon>
    </lineage>
</organism>
<dbReference type="AlphaFoldDB" id="A0A7J6WH48"/>
<name>A0A7J6WH48_THATH</name>
<feature type="domain" description="SHSP" evidence="5">
    <location>
        <begin position="1"/>
        <end position="81"/>
    </location>
</feature>
<dbReference type="PANTHER" id="PTHR46991">
    <property type="entry name" value="23.5 KDA HEAT SHOCK PROTEIN, MITOCHONDRIAL"/>
    <property type="match status" value="1"/>
</dbReference>
<dbReference type="Gene3D" id="2.60.40.790">
    <property type="match status" value="1"/>
</dbReference>
<keyword evidence="7" id="KW-1185">Reference proteome</keyword>
<dbReference type="Proteomes" id="UP000554482">
    <property type="component" value="Unassembled WGS sequence"/>
</dbReference>
<accession>A0A7J6WH48</accession>
<dbReference type="EMBL" id="JABWDY010015554">
    <property type="protein sequence ID" value="KAF5196766.1"/>
    <property type="molecule type" value="Genomic_DNA"/>
</dbReference>
<evidence type="ECO:0000256" key="2">
    <source>
        <dbReference type="ARBA" id="ARBA00023016"/>
    </source>
</evidence>
<keyword evidence="1" id="KW-0809">Transit peptide</keyword>
<evidence type="ECO:0000313" key="7">
    <source>
        <dbReference type="Proteomes" id="UP000554482"/>
    </source>
</evidence>
<gene>
    <name evidence="6" type="ORF">FRX31_013647</name>
</gene>
<dbReference type="PROSITE" id="PS01031">
    <property type="entry name" value="SHSP"/>
    <property type="match status" value="1"/>
</dbReference>
<proteinExistence type="inferred from homology"/>
<dbReference type="InterPro" id="IPR008978">
    <property type="entry name" value="HSP20-like_chaperone"/>
</dbReference>
<evidence type="ECO:0000256" key="3">
    <source>
        <dbReference type="PROSITE-ProRule" id="PRU00285"/>
    </source>
</evidence>
<dbReference type="CDD" id="cd06464">
    <property type="entry name" value="ACD_sHsps-like"/>
    <property type="match status" value="1"/>
</dbReference>
<dbReference type="SUPFAM" id="SSF49764">
    <property type="entry name" value="HSP20-like chaperones"/>
    <property type="match status" value="1"/>
</dbReference>
<dbReference type="InterPro" id="IPR002068">
    <property type="entry name" value="A-crystallin/Hsp20_dom"/>
</dbReference>
<evidence type="ECO:0000259" key="5">
    <source>
        <dbReference type="PROSITE" id="PS01031"/>
    </source>
</evidence>
<evidence type="ECO:0000256" key="1">
    <source>
        <dbReference type="ARBA" id="ARBA00022946"/>
    </source>
</evidence>
<protein>
    <recommendedName>
        <fullName evidence="5">SHSP domain-containing protein</fullName>
    </recommendedName>
</protein>
<comment type="similarity">
    <text evidence="3 4">Belongs to the small heat shock protein (HSP20) family.</text>
</comment>
<keyword evidence="2" id="KW-0346">Stress response</keyword>